<dbReference type="EMBL" id="LC512731">
    <property type="protein sequence ID" value="BBQ04462.1"/>
    <property type="molecule type" value="Genomic_RNA"/>
</dbReference>
<protein>
    <submittedName>
        <fullName evidence="1">Uncharacterized protein</fullName>
    </submittedName>
</protein>
<sequence>MFFYTSLLIVAFFRFTVPATVHQVPGYRASDCHESPLYFRRNGNLHTPALEIRCNPVEIPCSTLPAKFAVDMTLRFDQFPRNCTFINPKDTPCVFSPPCAKFRSIITHDAFHNTNIIICVGVLKSTQNPPIRKAKVAPVKSIIKDLNSFIEVSTNNISINTLSNPQLDNLDFHVVCFYDDPVAKFVPKILLDQLNQTNVLSSNFVSVDTSTELAQIFLNYHPNLQNYLNSKAFPLPIAVPSGYNLQITCNTTAPSYQQQIPAFDSKFYFVINGYADDTCDDPLIIPPYYYCMDYFYGSSRRCPRLTPPSIAGAPNFRMYTRWYLRSP</sequence>
<accession>A0A6F8PYF5</accession>
<organism evidence="1">
    <name type="scientific">Culex pseudovishnui negev-like virus</name>
    <dbReference type="NCBI Taxonomy" id="2682815"/>
    <lineage>
        <taxon>Viruses</taxon>
        <taxon>Riboviria</taxon>
        <taxon>Negevirus</taxon>
    </lineage>
</organism>
<reference evidence="1" key="1">
    <citation type="journal article" date="2020" name="Viruses">
        <title>Deciphering the Virome of Culex vishnui Subgroup Mosquitoes, the Major Vectors of Japanese Encephalitis, in Japan.</title>
        <authorList>
            <person name="Faizah A.N."/>
            <person name="Kobayashi D."/>
            <person name="Isawa H."/>
            <person name="Amoa-Bosompem M."/>
            <person name="Murota K."/>
            <person name="Higa Y."/>
            <person name="Futami K."/>
            <person name="Shimada S."/>
            <person name="Kim K.S."/>
            <person name="Itokawa K."/>
            <person name="Watanabe M."/>
            <person name="Tsuda Y."/>
            <person name="Minakawa N."/>
            <person name="Miura K."/>
            <person name="Hirayama K."/>
            <person name="Sawabe K."/>
        </authorList>
    </citation>
    <scope>NUCLEOTIDE SEQUENCE</scope>
    <source>
        <strain evidence="1">17CxNGK-Cps2-1462</strain>
    </source>
</reference>
<proteinExistence type="predicted"/>
<evidence type="ECO:0000313" key="1">
    <source>
        <dbReference type="EMBL" id="BBQ04462.1"/>
    </source>
</evidence>
<name>A0A6F8PYF5_9VIRU</name>